<dbReference type="SMART" id="SM00248">
    <property type="entry name" value="ANK"/>
    <property type="match status" value="4"/>
</dbReference>
<feature type="transmembrane region" description="Helical" evidence="1">
    <location>
        <begin position="42"/>
        <end position="67"/>
    </location>
</feature>
<feature type="transmembrane region" description="Helical" evidence="1">
    <location>
        <begin position="79"/>
        <end position="97"/>
    </location>
</feature>
<feature type="transmembrane region" description="Helical" evidence="1">
    <location>
        <begin position="9"/>
        <end position="30"/>
    </location>
</feature>
<dbReference type="Gene3D" id="1.25.40.20">
    <property type="entry name" value="Ankyrin repeat-containing domain"/>
    <property type="match status" value="2"/>
</dbReference>
<keyword evidence="1" id="KW-0812">Transmembrane</keyword>
<comment type="caution">
    <text evidence="2">The sequence shown here is derived from an EMBL/GenBank/DDBJ whole genome shotgun (WGS) entry which is preliminary data.</text>
</comment>
<dbReference type="RefSeq" id="WP_101517995.1">
    <property type="nucleotide sequence ID" value="NZ_PKUS01000010.1"/>
</dbReference>
<dbReference type="InterPro" id="IPR036770">
    <property type="entry name" value="Ankyrin_rpt-contain_sf"/>
</dbReference>
<name>A0A2N5X3C2_9GAMM</name>
<dbReference type="InterPro" id="IPR051616">
    <property type="entry name" value="Cul2-RING_E3_ligase_SR"/>
</dbReference>
<reference evidence="2 3" key="1">
    <citation type="submission" date="2018-01" db="EMBL/GenBank/DDBJ databases">
        <title>The draft genome sequence of Halioglobus lutimaris HF004.</title>
        <authorList>
            <person name="Du Z.-J."/>
            <person name="Shi M.-J."/>
        </authorList>
    </citation>
    <scope>NUCLEOTIDE SEQUENCE [LARGE SCALE GENOMIC DNA]</scope>
    <source>
        <strain evidence="2 3">HF004</strain>
    </source>
</reference>
<dbReference type="Pfam" id="PF12796">
    <property type="entry name" value="Ank_2"/>
    <property type="match status" value="1"/>
</dbReference>
<evidence type="ECO:0000313" key="2">
    <source>
        <dbReference type="EMBL" id="PLW68989.1"/>
    </source>
</evidence>
<keyword evidence="3" id="KW-1185">Reference proteome</keyword>
<gene>
    <name evidence="2" type="ORF">C0039_10230</name>
</gene>
<accession>A0A2N5X3C2</accession>
<dbReference type="PANTHER" id="PTHR46224">
    <property type="entry name" value="ANKYRIN REPEAT FAMILY PROTEIN"/>
    <property type="match status" value="1"/>
</dbReference>
<dbReference type="SUPFAM" id="SSF48403">
    <property type="entry name" value="Ankyrin repeat"/>
    <property type="match status" value="1"/>
</dbReference>
<evidence type="ECO:0000313" key="3">
    <source>
        <dbReference type="Proteomes" id="UP000235005"/>
    </source>
</evidence>
<evidence type="ECO:0000256" key="1">
    <source>
        <dbReference type="SAM" id="Phobius"/>
    </source>
</evidence>
<dbReference type="AlphaFoldDB" id="A0A2N5X3C2"/>
<organism evidence="2 3">
    <name type="scientific">Pseudohalioglobus lutimaris</name>
    <dbReference type="NCBI Taxonomy" id="1737061"/>
    <lineage>
        <taxon>Bacteria</taxon>
        <taxon>Pseudomonadati</taxon>
        <taxon>Pseudomonadota</taxon>
        <taxon>Gammaproteobacteria</taxon>
        <taxon>Cellvibrionales</taxon>
        <taxon>Halieaceae</taxon>
        <taxon>Pseudohalioglobus</taxon>
    </lineage>
</organism>
<dbReference type="Proteomes" id="UP000235005">
    <property type="component" value="Unassembled WGS sequence"/>
</dbReference>
<dbReference type="OrthoDB" id="928522at2"/>
<dbReference type="InterPro" id="IPR002110">
    <property type="entry name" value="Ankyrin_rpt"/>
</dbReference>
<proteinExistence type="predicted"/>
<sequence>MDNETRSKLIYRLTWIALLVSIISLVLLVVGNQSKGDTSLTLWFILLLLLVYVSAPLHGIILIGSLVQLIKGNGWAIRWVYLYLILAVSGHLIVGYSQGAFDSQLIKIARFKRSIEEPAQLKLEQAISRGPSSKIEDVQAALADGANPNAGIFDNRLPYLVVAASRADVPVIKALLDAGADPNKRATIEYESIENPLPLDVVAFSEYQGVAVSVELLLAAGADPSQSIMKIGACRRGDLSLYGQTESSGARVLFDMKGQTCLHHAAETNQLAFLKALLFDPAYKNEKTREMLVMNNHRGQTPLDVAVSSEHFEAAVLMAKAGGKANKKEPLKDVLRNQADNPVLDELKELLLGE</sequence>
<dbReference type="EMBL" id="PKUS01000010">
    <property type="protein sequence ID" value="PLW68989.1"/>
    <property type="molecule type" value="Genomic_DNA"/>
</dbReference>
<protein>
    <submittedName>
        <fullName evidence="2">Uncharacterized protein</fullName>
    </submittedName>
</protein>
<keyword evidence="1" id="KW-0472">Membrane</keyword>
<keyword evidence="1" id="KW-1133">Transmembrane helix</keyword>